<evidence type="ECO:0000313" key="1">
    <source>
        <dbReference type="EMBL" id="GAA3382920.1"/>
    </source>
</evidence>
<dbReference type="Proteomes" id="UP001501676">
    <property type="component" value="Unassembled WGS sequence"/>
</dbReference>
<accession>A0ABP6SR57</accession>
<evidence type="ECO:0000313" key="2">
    <source>
        <dbReference type="Proteomes" id="UP001501676"/>
    </source>
</evidence>
<dbReference type="EMBL" id="BAAAYN010000004">
    <property type="protein sequence ID" value="GAA3382920.1"/>
    <property type="molecule type" value="Genomic_DNA"/>
</dbReference>
<protein>
    <submittedName>
        <fullName evidence="1">Uncharacterized protein</fullName>
    </submittedName>
</protein>
<sequence>MSPFSLGFTDLLARFLTPAGRHRARLLREAEAAAYIASRRLEMTQTLADIGEHCLSSAAWTHRALAHQRPHLDAPSRAIMASLGRALSSEIDRFTRSGHGC</sequence>
<organism evidence="1 2">
    <name type="scientific">Cryptosporangium minutisporangium</name>
    <dbReference type="NCBI Taxonomy" id="113569"/>
    <lineage>
        <taxon>Bacteria</taxon>
        <taxon>Bacillati</taxon>
        <taxon>Actinomycetota</taxon>
        <taxon>Actinomycetes</taxon>
        <taxon>Cryptosporangiales</taxon>
        <taxon>Cryptosporangiaceae</taxon>
        <taxon>Cryptosporangium</taxon>
    </lineage>
</organism>
<reference evidence="2" key="1">
    <citation type="journal article" date="2019" name="Int. J. Syst. Evol. Microbiol.">
        <title>The Global Catalogue of Microorganisms (GCM) 10K type strain sequencing project: providing services to taxonomists for standard genome sequencing and annotation.</title>
        <authorList>
            <consortium name="The Broad Institute Genomics Platform"/>
            <consortium name="The Broad Institute Genome Sequencing Center for Infectious Disease"/>
            <person name="Wu L."/>
            <person name="Ma J."/>
        </authorList>
    </citation>
    <scope>NUCLEOTIDE SEQUENCE [LARGE SCALE GENOMIC DNA]</scope>
    <source>
        <strain evidence="2">JCM 9458</strain>
    </source>
</reference>
<keyword evidence="2" id="KW-1185">Reference proteome</keyword>
<comment type="caution">
    <text evidence="1">The sequence shown here is derived from an EMBL/GenBank/DDBJ whole genome shotgun (WGS) entry which is preliminary data.</text>
</comment>
<name>A0ABP6SR57_9ACTN</name>
<proteinExistence type="predicted"/>
<gene>
    <name evidence="1" type="ORF">GCM10020369_06740</name>
</gene>